<dbReference type="EMBL" id="BMOY01000002">
    <property type="protein sequence ID" value="GGI95785.1"/>
    <property type="molecule type" value="Genomic_DNA"/>
</dbReference>
<dbReference type="PANTHER" id="PTHR33677:SF5">
    <property type="entry name" value="TRANSCRIPTIONAL REPRESSOR FRMR"/>
    <property type="match status" value="1"/>
</dbReference>
<dbReference type="GO" id="GO:0003677">
    <property type="term" value="F:DNA binding"/>
    <property type="evidence" value="ECO:0007669"/>
    <property type="project" value="InterPro"/>
</dbReference>
<reference evidence="1" key="2">
    <citation type="submission" date="2020-09" db="EMBL/GenBank/DDBJ databases">
        <authorList>
            <person name="Sun Q."/>
            <person name="Ohkuma M."/>
        </authorList>
    </citation>
    <scope>NUCLEOTIDE SEQUENCE</scope>
    <source>
        <strain evidence="1">JCM 18487</strain>
    </source>
</reference>
<name>A0A917NFG1_9BACL</name>
<organism evidence="1 2">
    <name type="scientific">Alicyclobacillus cellulosilyticus</name>
    <dbReference type="NCBI Taxonomy" id="1003997"/>
    <lineage>
        <taxon>Bacteria</taxon>
        <taxon>Bacillati</taxon>
        <taxon>Bacillota</taxon>
        <taxon>Bacilli</taxon>
        <taxon>Bacillales</taxon>
        <taxon>Alicyclobacillaceae</taxon>
        <taxon>Alicyclobacillus</taxon>
    </lineage>
</organism>
<dbReference type="RefSeq" id="WP_188880601.1">
    <property type="nucleotide sequence ID" value="NZ_BMOY01000002.1"/>
</dbReference>
<dbReference type="GO" id="GO:0045892">
    <property type="term" value="P:negative regulation of DNA-templated transcription"/>
    <property type="evidence" value="ECO:0007669"/>
    <property type="project" value="UniProtKB-ARBA"/>
</dbReference>
<sequence>MEYTDPVKHRLRRIEGQVRGVLHMMEQGKSCQEVVTQLSAIRAAVDRVIMYVVGEHMEQCIREEMAGGGSADKVIQQAIELLMKSR</sequence>
<accession>A0A917NFG1</accession>
<proteinExistence type="predicted"/>
<dbReference type="GO" id="GO:0046872">
    <property type="term" value="F:metal ion binding"/>
    <property type="evidence" value="ECO:0007669"/>
    <property type="project" value="InterPro"/>
</dbReference>
<comment type="caution">
    <text evidence="1">The sequence shown here is derived from an EMBL/GenBank/DDBJ whole genome shotgun (WGS) entry which is preliminary data.</text>
</comment>
<dbReference type="Pfam" id="PF02583">
    <property type="entry name" value="Trns_repr_metal"/>
    <property type="match status" value="1"/>
</dbReference>
<gene>
    <name evidence="1" type="ORF">GCM10010885_01820</name>
</gene>
<reference evidence="1" key="1">
    <citation type="journal article" date="2014" name="Int. J. Syst. Evol. Microbiol.">
        <title>Complete genome sequence of Corynebacterium casei LMG S-19264T (=DSM 44701T), isolated from a smear-ripened cheese.</title>
        <authorList>
            <consortium name="US DOE Joint Genome Institute (JGI-PGF)"/>
            <person name="Walter F."/>
            <person name="Albersmeier A."/>
            <person name="Kalinowski J."/>
            <person name="Ruckert C."/>
        </authorList>
    </citation>
    <scope>NUCLEOTIDE SEQUENCE</scope>
    <source>
        <strain evidence="1">JCM 18487</strain>
    </source>
</reference>
<dbReference type="InterPro" id="IPR003735">
    <property type="entry name" value="Metal_Tscrpt_repr"/>
</dbReference>
<dbReference type="AlphaFoldDB" id="A0A917NFG1"/>
<keyword evidence="2" id="KW-1185">Reference proteome</keyword>
<dbReference type="Proteomes" id="UP000637695">
    <property type="component" value="Unassembled WGS sequence"/>
</dbReference>
<dbReference type="InterPro" id="IPR038390">
    <property type="entry name" value="Metal_Tscrpt_repr_sf"/>
</dbReference>
<dbReference type="Gene3D" id="1.20.58.1000">
    <property type="entry name" value="Metal-sensitive repressor, helix protomer"/>
    <property type="match status" value="1"/>
</dbReference>
<evidence type="ECO:0008006" key="3">
    <source>
        <dbReference type="Google" id="ProtNLM"/>
    </source>
</evidence>
<dbReference type="CDD" id="cd10155">
    <property type="entry name" value="BsYrkD-like_DUF156"/>
    <property type="match status" value="1"/>
</dbReference>
<dbReference type="PANTHER" id="PTHR33677">
    <property type="entry name" value="TRANSCRIPTIONAL REPRESSOR FRMR-RELATED"/>
    <property type="match status" value="1"/>
</dbReference>
<evidence type="ECO:0000313" key="1">
    <source>
        <dbReference type="EMBL" id="GGI95785.1"/>
    </source>
</evidence>
<protein>
    <recommendedName>
        <fullName evidence="3">DNA-binding FrmR family transcriptional regulator</fullName>
    </recommendedName>
</protein>
<evidence type="ECO:0000313" key="2">
    <source>
        <dbReference type="Proteomes" id="UP000637695"/>
    </source>
</evidence>